<name>A0A0L0FZH6_9EUKA</name>
<dbReference type="AlphaFoldDB" id="A0A0L0FZH6"/>
<protein>
    <submittedName>
        <fullName evidence="2">Uncharacterized protein</fullName>
    </submittedName>
</protein>
<keyword evidence="1" id="KW-0472">Membrane</keyword>
<evidence type="ECO:0000313" key="2">
    <source>
        <dbReference type="EMBL" id="KNC82034.1"/>
    </source>
</evidence>
<reference evidence="2 3" key="1">
    <citation type="submission" date="2011-02" db="EMBL/GenBank/DDBJ databases">
        <title>The Genome Sequence of Sphaeroforma arctica JP610.</title>
        <authorList>
            <consortium name="The Broad Institute Genome Sequencing Platform"/>
            <person name="Russ C."/>
            <person name="Cuomo C."/>
            <person name="Young S.K."/>
            <person name="Zeng Q."/>
            <person name="Gargeya S."/>
            <person name="Alvarado L."/>
            <person name="Berlin A."/>
            <person name="Chapman S.B."/>
            <person name="Chen Z."/>
            <person name="Freedman E."/>
            <person name="Gellesch M."/>
            <person name="Goldberg J."/>
            <person name="Griggs A."/>
            <person name="Gujja S."/>
            <person name="Heilman E."/>
            <person name="Heiman D."/>
            <person name="Howarth C."/>
            <person name="Mehta T."/>
            <person name="Neiman D."/>
            <person name="Pearson M."/>
            <person name="Roberts A."/>
            <person name="Saif S."/>
            <person name="Shea T."/>
            <person name="Shenoy N."/>
            <person name="Sisk P."/>
            <person name="Stolte C."/>
            <person name="Sykes S."/>
            <person name="White J."/>
            <person name="Yandava C."/>
            <person name="Burger G."/>
            <person name="Gray M.W."/>
            <person name="Holland P.W.H."/>
            <person name="King N."/>
            <person name="Lang F.B.F."/>
            <person name="Roger A.J."/>
            <person name="Ruiz-Trillo I."/>
            <person name="Haas B."/>
            <person name="Nusbaum C."/>
            <person name="Birren B."/>
        </authorList>
    </citation>
    <scope>NUCLEOTIDE SEQUENCE [LARGE SCALE GENOMIC DNA]</scope>
    <source>
        <strain evidence="2 3">JP610</strain>
    </source>
</reference>
<dbReference type="RefSeq" id="XP_014155936.1">
    <property type="nucleotide sequence ID" value="XM_014300461.1"/>
</dbReference>
<dbReference type="EMBL" id="KQ241966">
    <property type="protein sequence ID" value="KNC82034.1"/>
    <property type="molecule type" value="Genomic_DNA"/>
</dbReference>
<keyword evidence="1" id="KW-0812">Transmembrane</keyword>
<dbReference type="GeneID" id="25906175"/>
<dbReference type="PROSITE" id="PS51257">
    <property type="entry name" value="PROKAR_LIPOPROTEIN"/>
    <property type="match status" value="1"/>
</dbReference>
<organism evidence="2 3">
    <name type="scientific">Sphaeroforma arctica JP610</name>
    <dbReference type="NCBI Taxonomy" id="667725"/>
    <lineage>
        <taxon>Eukaryota</taxon>
        <taxon>Ichthyosporea</taxon>
        <taxon>Ichthyophonida</taxon>
        <taxon>Sphaeroforma</taxon>
    </lineage>
</organism>
<dbReference type="Proteomes" id="UP000054560">
    <property type="component" value="Unassembled WGS sequence"/>
</dbReference>
<keyword evidence="1" id="KW-1133">Transmembrane helix</keyword>
<keyword evidence="3" id="KW-1185">Reference proteome</keyword>
<proteinExistence type="predicted"/>
<feature type="transmembrane region" description="Helical" evidence="1">
    <location>
        <begin position="90"/>
        <end position="110"/>
    </location>
</feature>
<gene>
    <name evidence="2" type="ORF">SARC_05671</name>
</gene>
<evidence type="ECO:0000313" key="3">
    <source>
        <dbReference type="Proteomes" id="UP000054560"/>
    </source>
</evidence>
<accession>A0A0L0FZH6</accession>
<sequence length="125" mass="13909">MQWSIRHPNSGCLVAACRFRVLGFGVANVSMIAVVGAHKCSTPDWPIDMPTFIRAPTPMPTLFGYLHSCLSFLGTNTYACLIWVPTLMPALFEYLHLCLSYLGTYTYACLNRVPTLLPPKAVHLF</sequence>
<evidence type="ECO:0000256" key="1">
    <source>
        <dbReference type="SAM" id="Phobius"/>
    </source>
</evidence>
<feature type="non-terminal residue" evidence="2">
    <location>
        <position position="125"/>
    </location>
</feature>